<dbReference type="InterPro" id="IPR036236">
    <property type="entry name" value="Znf_C2H2_sf"/>
</dbReference>
<name>A0A2I0TNB7_LIMLA</name>
<feature type="domain" description="C2H2-type" evidence="3">
    <location>
        <begin position="561"/>
        <end position="583"/>
    </location>
</feature>
<dbReference type="OrthoDB" id="10063195at2759"/>
<evidence type="ECO:0000313" key="5">
    <source>
        <dbReference type="Proteomes" id="UP000233556"/>
    </source>
</evidence>
<reference evidence="5" key="2">
    <citation type="submission" date="2017-12" db="EMBL/GenBank/DDBJ databases">
        <title>Genome sequence of the Bar-tailed Godwit (Limosa lapponica baueri).</title>
        <authorList>
            <person name="Lima N.C.B."/>
            <person name="Parody-Merino A.M."/>
            <person name="Battley P.F."/>
            <person name="Fidler A.E."/>
            <person name="Prosdocimi F."/>
        </authorList>
    </citation>
    <scope>NUCLEOTIDE SEQUENCE [LARGE SCALE GENOMIC DNA]</scope>
</reference>
<feature type="compositionally biased region" description="Basic and acidic residues" evidence="2">
    <location>
        <begin position="538"/>
        <end position="548"/>
    </location>
</feature>
<dbReference type="PANTHER" id="PTHR33332">
    <property type="entry name" value="REVERSE TRANSCRIPTASE DOMAIN-CONTAINING PROTEIN"/>
    <property type="match status" value="1"/>
</dbReference>
<evidence type="ECO:0000256" key="1">
    <source>
        <dbReference type="PROSITE-ProRule" id="PRU00042"/>
    </source>
</evidence>
<feature type="domain" description="C2H2-type" evidence="3">
    <location>
        <begin position="194"/>
        <end position="222"/>
    </location>
</feature>
<protein>
    <recommendedName>
        <fullName evidence="3">C2H2-type domain-containing protein</fullName>
    </recommendedName>
</protein>
<keyword evidence="1" id="KW-0862">Zinc</keyword>
<dbReference type="FunFam" id="3.30.160.60:FF:000655">
    <property type="entry name" value="Zinc finger protein 462"/>
    <property type="match status" value="1"/>
</dbReference>
<dbReference type="FunFam" id="3.30.160.60:FF:001043">
    <property type="entry name" value="Zinc finger protein 462"/>
    <property type="match status" value="1"/>
</dbReference>
<keyword evidence="1" id="KW-0863">Zinc-finger</keyword>
<sequence length="884" mass="100709">MHSRTFTSFLTCGPQNCTQDSRKIASGLFHPPGEVPEDWRKANVTPVFKKGKKEDLGNYRLVSLTSGKMMKRLLLGIISKHMEEKKAIRSSQHRFNKGKSCLTNLIAFYDGMTGWIDEGRAVDVVYLDFSKAFDTASHSILIGKLRKCALDEWTVRWIENWLKDRAQRVVISGTESSWSLDRHMQTHHGHHKPFRCKLCPFKSSYNSRLKSHILKAHAGEHAYKCSSCTFSTMTISQLKEHSLRVHGKALTLPRPRVLSLSASLGYHTSKKHISAEEVEDSNDSSYSEPPDVQQQLNHYQSAALARNNNFSRIPLSGSAAGVEKTEAILNCEFCEFSSGYIQSIRRHYRDKHGGKKLFKCKDCSFYTGFKSAFTMHVEAGHLAVPEEGPKDLRCPLCLYHTKYKRNMIDHIVLHREERVVPIEVCHSKLSKYLQGVVFRCDKCTFTCSSDESLQQHIEKHNELKPYKCQLCYYETKHTEELDTHLRDEHKLMMVVIVDKTISFEVSRNFELVGRVNLDQLEQMKGKAESSSSDEEEKELSHKTEERESMMYPDSGAPEKRFPCEFCGRSFTEGSEWERHVLRHGITLATRSSSAKNYVRRSVKGFKFFSAQLSSLSRSHWIVAQPSKSQKKPVVGAVQQGSSILTYDAVPHDILVSKLERHGFGGWTTWWIRNWLGGRTQRVAVNGSKSKWKPVTSGVPQGSVLGPVLFNIFVGDMDSGIECTLSKFVEDTKLCGAVDTLEGRDAIQRDLDRLERWTCANLMKFNQAKYKVLHMGLGNPRHKYRLGGEWLESSPEEKDLGVLVDEKVNMSRQCMLAAQKVNRILGCLKSSVASKSREVILPLYCVLVRPHLEYCVQLWIPQHKKDMALLEQVHEDDQRAGAPLQ</sequence>
<reference evidence="5" key="1">
    <citation type="submission" date="2017-11" db="EMBL/GenBank/DDBJ databases">
        <authorList>
            <person name="Lima N.C."/>
            <person name="Parody-Merino A.M."/>
            <person name="Battley P.F."/>
            <person name="Fidler A.E."/>
            <person name="Prosdocimi F."/>
        </authorList>
    </citation>
    <scope>NUCLEOTIDE SEQUENCE [LARGE SCALE GENOMIC DNA]</scope>
</reference>
<feature type="region of interest" description="Disordered" evidence="2">
    <location>
        <begin position="273"/>
        <end position="292"/>
    </location>
</feature>
<feature type="domain" description="C2H2-type" evidence="3">
    <location>
        <begin position="438"/>
        <end position="465"/>
    </location>
</feature>
<evidence type="ECO:0000259" key="3">
    <source>
        <dbReference type="PROSITE" id="PS50157"/>
    </source>
</evidence>
<organism evidence="4 5">
    <name type="scientific">Limosa lapponica baueri</name>
    <dbReference type="NCBI Taxonomy" id="1758121"/>
    <lineage>
        <taxon>Eukaryota</taxon>
        <taxon>Metazoa</taxon>
        <taxon>Chordata</taxon>
        <taxon>Craniata</taxon>
        <taxon>Vertebrata</taxon>
        <taxon>Euteleostomi</taxon>
        <taxon>Archelosauria</taxon>
        <taxon>Archosauria</taxon>
        <taxon>Dinosauria</taxon>
        <taxon>Saurischia</taxon>
        <taxon>Theropoda</taxon>
        <taxon>Coelurosauria</taxon>
        <taxon>Aves</taxon>
        <taxon>Neognathae</taxon>
        <taxon>Neoaves</taxon>
        <taxon>Charadriiformes</taxon>
        <taxon>Scolopacidae</taxon>
        <taxon>Limosa</taxon>
    </lineage>
</organism>
<dbReference type="InterPro" id="IPR000477">
    <property type="entry name" value="RT_dom"/>
</dbReference>
<dbReference type="Proteomes" id="UP000233556">
    <property type="component" value="Unassembled WGS sequence"/>
</dbReference>
<evidence type="ECO:0000256" key="2">
    <source>
        <dbReference type="SAM" id="MobiDB-lite"/>
    </source>
</evidence>
<feature type="region of interest" description="Disordered" evidence="2">
    <location>
        <begin position="523"/>
        <end position="553"/>
    </location>
</feature>
<dbReference type="GO" id="GO:0008270">
    <property type="term" value="F:zinc ion binding"/>
    <property type="evidence" value="ECO:0007669"/>
    <property type="project" value="UniProtKB-KW"/>
</dbReference>
<feature type="compositionally biased region" description="Polar residues" evidence="2">
    <location>
        <begin position="283"/>
        <end position="292"/>
    </location>
</feature>
<dbReference type="AlphaFoldDB" id="A0A2I0TNB7"/>
<dbReference type="Pfam" id="PF00078">
    <property type="entry name" value="RVT_1"/>
    <property type="match status" value="2"/>
</dbReference>
<keyword evidence="5" id="KW-1185">Reference proteome</keyword>
<dbReference type="InterPro" id="IPR013087">
    <property type="entry name" value="Znf_C2H2_type"/>
</dbReference>
<accession>A0A2I0TNB7</accession>
<dbReference type="SUPFAM" id="SSF57667">
    <property type="entry name" value="beta-beta-alpha zinc fingers"/>
    <property type="match status" value="2"/>
</dbReference>
<evidence type="ECO:0000313" key="4">
    <source>
        <dbReference type="EMBL" id="PKU35296.1"/>
    </source>
</evidence>
<proteinExistence type="predicted"/>
<dbReference type="EMBL" id="KZ508367">
    <property type="protein sequence ID" value="PKU35296.1"/>
    <property type="molecule type" value="Genomic_DNA"/>
</dbReference>
<dbReference type="FunFam" id="3.30.160.60:FF:000613">
    <property type="entry name" value="zinc finger protein 462 isoform X1"/>
    <property type="match status" value="1"/>
</dbReference>
<dbReference type="Gene3D" id="3.30.160.60">
    <property type="entry name" value="Classic Zinc Finger"/>
    <property type="match status" value="3"/>
</dbReference>
<gene>
    <name evidence="4" type="ORF">llap_14400</name>
</gene>
<dbReference type="SMART" id="SM00355">
    <property type="entry name" value="ZnF_C2H2"/>
    <property type="match status" value="8"/>
</dbReference>
<dbReference type="PROSITE" id="PS50157">
    <property type="entry name" value="ZINC_FINGER_C2H2_2"/>
    <property type="match status" value="3"/>
</dbReference>
<dbReference type="PROSITE" id="PS00028">
    <property type="entry name" value="ZINC_FINGER_C2H2_1"/>
    <property type="match status" value="2"/>
</dbReference>
<keyword evidence="1" id="KW-0479">Metal-binding</keyword>